<dbReference type="GO" id="GO:0032259">
    <property type="term" value="P:methylation"/>
    <property type="evidence" value="ECO:0007669"/>
    <property type="project" value="UniProtKB-KW"/>
</dbReference>
<proteinExistence type="inferred from homology"/>
<dbReference type="Gene3D" id="3.40.50.150">
    <property type="entry name" value="Vaccinia Virus protein VP39"/>
    <property type="match status" value="1"/>
</dbReference>
<dbReference type="SUPFAM" id="SSF53335">
    <property type="entry name" value="S-adenosyl-L-methionine-dependent methyltransferases"/>
    <property type="match status" value="1"/>
</dbReference>
<comment type="catalytic activity">
    <reaction evidence="7">
        <text>a 2'-deoxycytidine in DNA + S-adenosyl-L-methionine = a 5-methyl-2'-deoxycytidine in DNA + S-adenosyl-L-homocysteine + H(+)</text>
        <dbReference type="Rhea" id="RHEA:13681"/>
        <dbReference type="Rhea" id="RHEA-COMP:11369"/>
        <dbReference type="Rhea" id="RHEA-COMP:11370"/>
        <dbReference type="ChEBI" id="CHEBI:15378"/>
        <dbReference type="ChEBI" id="CHEBI:57856"/>
        <dbReference type="ChEBI" id="CHEBI:59789"/>
        <dbReference type="ChEBI" id="CHEBI:85452"/>
        <dbReference type="ChEBI" id="CHEBI:85454"/>
        <dbReference type="EC" id="2.1.1.37"/>
    </reaction>
</comment>
<dbReference type="GO" id="GO:0009307">
    <property type="term" value="P:DNA restriction-modification system"/>
    <property type="evidence" value="ECO:0007669"/>
    <property type="project" value="UniProtKB-KW"/>
</dbReference>
<dbReference type="InterPro" id="IPR029063">
    <property type="entry name" value="SAM-dependent_MTases_sf"/>
</dbReference>
<dbReference type="OrthoDB" id="9813719at2"/>
<dbReference type="GO" id="GO:0003677">
    <property type="term" value="F:DNA binding"/>
    <property type="evidence" value="ECO:0007669"/>
    <property type="project" value="TreeGrafter"/>
</dbReference>
<organism evidence="8 9">
    <name type="scientific">Paenibacillus thiaminolyticus</name>
    <name type="common">Bacillus thiaminolyticus</name>
    <dbReference type="NCBI Taxonomy" id="49283"/>
    <lineage>
        <taxon>Bacteria</taxon>
        <taxon>Bacillati</taxon>
        <taxon>Bacillota</taxon>
        <taxon>Bacilli</taxon>
        <taxon>Bacillales</taxon>
        <taxon>Paenibacillaceae</taxon>
        <taxon>Paenibacillus</taxon>
    </lineage>
</organism>
<dbReference type="GO" id="GO:0003886">
    <property type="term" value="F:DNA (cytosine-5-)-methyltransferase activity"/>
    <property type="evidence" value="ECO:0007669"/>
    <property type="project" value="UniProtKB-EC"/>
</dbReference>
<dbReference type="GO" id="GO:0044027">
    <property type="term" value="P:negative regulation of gene expression via chromosomal CpG island methylation"/>
    <property type="evidence" value="ECO:0007669"/>
    <property type="project" value="TreeGrafter"/>
</dbReference>
<keyword evidence="3 5" id="KW-0949">S-adenosyl-L-methionine</keyword>
<dbReference type="AlphaFoldDB" id="A0A3A3GI85"/>
<dbReference type="InterPro" id="IPR050390">
    <property type="entry name" value="C5-Methyltransferase"/>
</dbReference>
<dbReference type="EC" id="2.1.1.37" evidence="7"/>
<comment type="caution">
    <text evidence="8">The sequence shown here is derived from an EMBL/GenBank/DDBJ whole genome shotgun (WGS) entry which is preliminary data.</text>
</comment>
<evidence type="ECO:0000256" key="4">
    <source>
        <dbReference type="ARBA" id="ARBA00022747"/>
    </source>
</evidence>
<dbReference type="InterPro" id="IPR031303">
    <property type="entry name" value="C5_meth_CS"/>
</dbReference>
<accession>A0A3A3GI85</accession>
<dbReference type="InterPro" id="IPR018117">
    <property type="entry name" value="C5_DNA_meth_AS"/>
</dbReference>
<evidence type="ECO:0000256" key="5">
    <source>
        <dbReference type="PROSITE-ProRule" id="PRU01016"/>
    </source>
</evidence>
<keyword evidence="1 5" id="KW-0489">Methyltransferase</keyword>
<feature type="active site" evidence="5">
    <location>
        <position position="99"/>
    </location>
</feature>
<keyword evidence="4" id="KW-0680">Restriction system</keyword>
<evidence type="ECO:0000313" key="8">
    <source>
        <dbReference type="EMBL" id="RJG23745.1"/>
    </source>
</evidence>
<dbReference type="Pfam" id="PF00145">
    <property type="entry name" value="DNA_methylase"/>
    <property type="match status" value="1"/>
</dbReference>
<evidence type="ECO:0000256" key="3">
    <source>
        <dbReference type="ARBA" id="ARBA00022691"/>
    </source>
</evidence>
<sequence>MKKTIKEYKILDLFAGIGGFSLGFKKFQIEKMKVFKIVAALEKDKNAVNTLIKALVKDGIPYEQAVSMIIQGDISLPETKKKLFDTCKDVDIIIGGPPCQSFSMIGPRSGDKTQQEKYTNDDRDNLFEHYLEIVEHYNPQMFVFENVKGILSKKNNDGIKYIDIIIDRFEQLGYRLQFNNDVKEKKYTVLNAVDFGVPQNRERVIIIGNKYRINNFSPIVTHCSLEKVPTTGLLPYVNLQDAIGDLPKIVPKLTYTLPNQKLDKKVKIDIPQQRKESIDVLNLSRNNGEDRTPYHWDNFNYHYKNGTISRRIFLDFIKPSENSELIGHKARSQQESDVILFENMAEGMTANDIVSSTNENLKKLAILIKYNMNSFKDKYKKLSWSKPSNTIIAHLQKDGNRYIHPDSQQGRTITVREAARIQSFPDDYEIDAIGNLRFKYIGNAVPPLLGLAVADAVYRTITSVNPKE</sequence>
<dbReference type="PROSITE" id="PS51679">
    <property type="entry name" value="SAM_MT_C5"/>
    <property type="match status" value="1"/>
</dbReference>
<keyword evidence="2 5" id="KW-0808">Transferase</keyword>
<dbReference type="Gene3D" id="3.90.120.10">
    <property type="entry name" value="DNA Methylase, subunit A, domain 2"/>
    <property type="match status" value="1"/>
</dbReference>
<dbReference type="InterPro" id="IPR001525">
    <property type="entry name" value="C5_MeTfrase"/>
</dbReference>
<dbReference type="PRINTS" id="PR00105">
    <property type="entry name" value="C5METTRFRASE"/>
</dbReference>
<evidence type="ECO:0000256" key="6">
    <source>
        <dbReference type="RuleBase" id="RU000416"/>
    </source>
</evidence>
<dbReference type="PANTHER" id="PTHR10629">
    <property type="entry name" value="CYTOSINE-SPECIFIC METHYLTRANSFERASE"/>
    <property type="match status" value="1"/>
</dbReference>
<dbReference type="PROSITE" id="PS00094">
    <property type="entry name" value="C5_MTASE_1"/>
    <property type="match status" value="1"/>
</dbReference>
<comment type="similarity">
    <text evidence="5 6">Belongs to the class I-like SAM-binding methyltransferase superfamily. C5-methyltransferase family.</text>
</comment>
<dbReference type="RefSeq" id="WP_119793836.1">
    <property type="nucleotide sequence ID" value="NZ_QYZD01000009.1"/>
</dbReference>
<protein>
    <recommendedName>
        <fullName evidence="7">Cytosine-specific methyltransferase</fullName>
        <ecNumber evidence="7">2.1.1.37</ecNumber>
    </recommendedName>
</protein>
<dbReference type="NCBIfam" id="TIGR00675">
    <property type="entry name" value="dcm"/>
    <property type="match status" value="1"/>
</dbReference>
<evidence type="ECO:0000256" key="1">
    <source>
        <dbReference type="ARBA" id="ARBA00022603"/>
    </source>
</evidence>
<name>A0A3A3GI85_PANTH</name>
<dbReference type="EMBL" id="QYZD01000009">
    <property type="protein sequence ID" value="RJG23745.1"/>
    <property type="molecule type" value="Genomic_DNA"/>
</dbReference>
<evidence type="ECO:0000256" key="2">
    <source>
        <dbReference type="ARBA" id="ARBA00022679"/>
    </source>
</evidence>
<dbReference type="PROSITE" id="PS00095">
    <property type="entry name" value="C5_MTASE_2"/>
    <property type="match status" value="1"/>
</dbReference>
<dbReference type="PANTHER" id="PTHR10629:SF52">
    <property type="entry name" value="DNA (CYTOSINE-5)-METHYLTRANSFERASE 1"/>
    <property type="match status" value="1"/>
</dbReference>
<dbReference type="Proteomes" id="UP000266177">
    <property type="component" value="Unassembled WGS sequence"/>
</dbReference>
<reference evidence="8 9" key="1">
    <citation type="submission" date="2018-09" db="EMBL/GenBank/DDBJ databases">
        <title>Paenibacillus SK2017-BO5.</title>
        <authorList>
            <person name="Piskunova J.V."/>
            <person name="Dubiley S.A."/>
            <person name="Severinov K.V."/>
        </authorList>
    </citation>
    <scope>NUCLEOTIDE SEQUENCE [LARGE SCALE GENOMIC DNA]</scope>
    <source>
        <strain evidence="8 9">BO5</strain>
    </source>
</reference>
<evidence type="ECO:0000313" key="9">
    <source>
        <dbReference type="Proteomes" id="UP000266177"/>
    </source>
</evidence>
<evidence type="ECO:0000256" key="7">
    <source>
        <dbReference type="RuleBase" id="RU000417"/>
    </source>
</evidence>
<gene>
    <name evidence="8" type="primary">dcm</name>
    <name evidence="8" type="ORF">DQX05_11995</name>
</gene>